<evidence type="ECO:0000313" key="2">
    <source>
        <dbReference type="EnsemblPlants" id="LPERR08G08860.1"/>
    </source>
</evidence>
<dbReference type="EnsemblPlants" id="LPERR08G08860.1">
    <property type="protein sequence ID" value="LPERR08G08860.1"/>
    <property type="gene ID" value="LPERR08G08860"/>
</dbReference>
<dbReference type="AlphaFoldDB" id="A0A0D9X6L8"/>
<proteinExistence type="predicted"/>
<evidence type="ECO:0000313" key="3">
    <source>
        <dbReference type="Proteomes" id="UP000032180"/>
    </source>
</evidence>
<name>A0A0D9X6L8_9ORYZ</name>
<protein>
    <submittedName>
        <fullName evidence="2">Uncharacterized protein</fullName>
    </submittedName>
</protein>
<organism evidence="2 3">
    <name type="scientific">Leersia perrieri</name>
    <dbReference type="NCBI Taxonomy" id="77586"/>
    <lineage>
        <taxon>Eukaryota</taxon>
        <taxon>Viridiplantae</taxon>
        <taxon>Streptophyta</taxon>
        <taxon>Embryophyta</taxon>
        <taxon>Tracheophyta</taxon>
        <taxon>Spermatophyta</taxon>
        <taxon>Magnoliopsida</taxon>
        <taxon>Liliopsida</taxon>
        <taxon>Poales</taxon>
        <taxon>Poaceae</taxon>
        <taxon>BOP clade</taxon>
        <taxon>Oryzoideae</taxon>
        <taxon>Oryzeae</taxon>
        <taxon>Oryzinae</taxon>
        <taxon>Leersia</taxon>
    </lineage>
</organism>
<accession>A0A0D9X6L8</accession>
<feature type="region of interest" description="Disordered" evidence="1">
    <location>
        <begin position="58"/>
        <end position="80"/>
    </location>
</feature>
<sequence length="80" mass="8519">MAKVVVDLRLTVAGANIHGSVEGADEHLAPTERLSNSLLRISSITSLIRASRRGCSDEVLYSPQSSSPRPPPPLLVNNSL</sequence>
<dbReference type="Gramene" id="LPERR08G08860.1">
    <property type="protein sequence ID" value="LPERR08G08860.1"/>
    <property type="gene ID" value="LPERR08G08860"/>
</dbReference>
<keyword evidence="3" id="KW-1185">Reference proteome</keyword>
<evidence type="ECO:0000256" key="1">
    <source>
        <dbReference type="SAM" id="MobiDB-lite"/>
    </source>
</evidence>
<dbReference type="Proteomes" id="UP000032180">
    <property type="component" value="Chromosome 8"/>
</dbReference>
<dbReference type="HOGENOM" id="CLU_2593248_0_0_1"/>
<reference evidence="2 3" key="1">
    <citation type="submission" date="2012-08" db="EMBL/GenBank/DDBJ databases">
        <title>Oryza genome evolution.</title>
        <authorList>
            <person name="Wing R.A."/>
        </authorList>
    </citation>
    <scope>NUCLEOTIDE SEQUENCE</scope>
</reference>
<reference evidence="2" key="3">
    <citation type="submission" date="2015-04" db="UniProtKB">
        <authorList>
            <consortium name="EnsemblPlants"/>
        </authorList>
    </citation>
    <scope>IDENTIFICATION</scope>
</reference>
<reference evidence="3" key="2">
    <citation type="submission" date="2013-12" db="EMBL/GenBank/DDBJ databases">
        <authorList>
            <person name="Yu Y."/>
            <person name="Lee S."/>
            <person name="de Baynast K."/>
            <person name="Wissotski M."/>
            <person name="Liu L."/>
            <person name="Talag J."/>
            <person name="Goicoechea J."/>
            <person name="Angelova A."/>
            <person name="Jetty R."/>
            <person name="Kudrna D."/>
            <person name="Golser W."/>
            <person name="Rivera L."/>
            <person name="Zhang J."/>
            <person name="Wing R."/>
        </authorList>
    </citation>
    <scope>NUCLEOTIDE SEQUENCE</scope>
</reference>